<evidence type="ECO:0000313" key="1">
    <source>
        <dbReference type="EMBL" id="SFP10112.1"/>
    </source>
</evidence>
<name>A0A1I5MKJ5_9BACI</name>
<reference evidence="2" key="1">
    <citation type="submission" date="2016-10" db="EMBL/GenBank/DDBJ databases">
        <authorList>
            <person name="Varghese N."/>
            <person name="Submissions S."/>
        </authorList>
    </citation>
    <scope>NUCLEOTIDE SEQUENCE [LARGE SCALE GENOMIC DNA]</scope>
    <source>
        <strain evidence="2">S7</strain>
    </source>
</reference>
<dbReference type="EMBL" id="FOXD01000002">
    <property type="protein sequence ID" value="SFP10112.1"/>
    <property type="molecule type" value="Genomic_DNA"/>
</dbReference>
<accession>A0A1I5MKJ5</accession>
<dbReference type="STRING" id="1884432.SAMN05518683_102268"/>
<protein>
    <submittedName>
        <fullName evidence="1">Uncharacterized protein</fullName>
    </submittedName>
</protein>
<organism evidence="1 2">
    <name type="scientific">Salibacterium halotolerans</name>
    <dbReference type="NCBI Taxonomy" id="1884432"/>
    <lineage>
        <taxon>Bacteria</taxon>
        <taxon>Bacillati</taxon>
        <taxon>Bacillota</taxon>
        <taxon>Bacilli</taxon>
        <taxon>Bacillales</taxon>
        <taxon>Bacillaceae</taxon>
    </lineage>
</organism>
<evidence type="ECO:0000313" key="2">
    <source>
        <dbReference type="Proteomes" id="UP000198892"/>
    </source>
</evidence>
<dbReference type="RefSeq" id="WP_093335100.1">
    <property type="nucleotide sequence ID" value="NZ_FOXD01000002.1"/>
</dbReference>
<dbReference type="Proteomes" id="UP000198892">
    <property type="component" value="Unassembled WGS sequence"/>
</dbReference>
<dbReference type="AlphaFoldDB" id="A0A1I5MKJ5"/>
<keyword evidence="2" id="KW-1185">Reference proteome</keyword>
<gene>
    <name evidence="1" type="ORF">SAMN05518683_102268</name>
</gene>
<sequence>MSDMAEKWEAWEKQAEELSKINGETASLSEIKDYFNHFKRLPYPESATFERIINDAMRLKSYRQEIIDGLSTVTDKQPPNSKELLHWQAGFAAAIDFIEDNY</sequence>
<proteinExistence type="predicted"/>